<dbReference type="EMBL" id="SDHZ01000001">
    <property type="protein sequence ID" value="RXK85359.1"/>
    <property type="molecule type" value="Genomic_DNA"/>
</dbReference>
<dbReference type="AlphaFoldDB" id="A0A4Q1DA61"/>
<organism evidence="2 3">
    <name type="scientific">Filimonas effusa</name>
    <dbReference type="NCBI Taxonomy" id="2508721"/>
    <lineage>
        <taxon>Bacteria</taxon>
        <taxon>Pseudomonadati</taxon>
        <taxon>Bacteroidota</taxon>
        <taxon>Chitinophagia</taxon>
        <taxon>Chitinophagales</taxon>
        <taxon>Chitinophagaceae</taxon>
        <taxon>Filimonas</taxon>
    </lineage>
</organism>
<keyword evidence="1" id="KW-0812">Transmembrane</keyword>
<evidence type="ECO:0000313" key="3">
    <source>
        <dbReference type="Proteomes" id="UP000290545"/>
    </source>
</evidence>
<protein>
    <submittedName>
        <fullName evidence="2">Uncharacterized protein</fullName>
    </submittedName>
</protein>
<keyword evidence="3" id="KW-1185">Reference proteome</keyword>
<accession>A0A4Q1DA61</accession>
<feature type="transmembrane region" description="Helical" evidence="1">
    <location>
        <begin position="84"/>
        <end position="109"/>
    </location>
</feature>
<name>A0A4Q1DA61_9BACT</name>
<keyword evidence="1" id="KW-0472">Membrane</keyword>
<proteinExistence type="predicted"/>
<comment type="caution">
    <text evidence="2">The sequence shown here is derived from an EMBL/GenBank/DDBJ whole genome shotgun (WGS) entry which is preliminary data.</text>
</comment>
<gene>
    <name evidence="2" type="ORF">ESB13_00605</name>
</gene>
<sequence length="118" mass="12760">MKFKVKNIVLVGSGPEFVGFGAGLVERMMDGDWFKGGLAAEAGGVGRQSWLLFRGAGDRERGDTGRGKCDTSAMQVRYMCDADAVIVALLRLYCGFTLGFIVALLRLYLGFHFGLIGD</sequence>
<dbReference type="RefSeq" id="WP_129001111.1">
    <property type="nucleotide sequence ID" value="NZ_SDHZ01000001.1"/>
</dbReference>
<reference evidence="2 3" key="1">
    <citation type="submission" date="2019-01" db="EMBL/GenBank/DDBJ databases">
        <title>Filimonas sp. strain TTM-71.</title>
        <authorList>
            <person name="Chen W.-M."/>
        </authorList>
    </citation>
    <scope>NUCLEOTIDE SEQUENCE [LARGE SCALE GENOMIC DNA]</scope>
    <source>
        <strain evidence="2 3">TTM-71</strain>
    </source>
</reference>
<keyword evidence="1" id="KW-1133">Transmembrane helix</keyword>
<dbReference type="Proteomes" id="UP000290545">
    <property type="component" value="Unassembled WGS sequence"/>
</dbReference>
<evidence type="ECO:0000313" key="2">
    <source>
        <dbReference type="EMBL" id="RXK85359.1"/>
    </source>
</evidence>
<evidence type="ECO:0000256" key="1">
    <source>
        <dbReference type="SAM" id="Phobius"/>
    </source>
</evidence>